<dbReference type="GeneID" id="91101901"/>
<evidence type="ECO:0000256" key="1">
    <source>
        <dbReference type="SAM" id="MobiDB-lite"/>
    </source>
</evidence>
<dbReference type="RefSeq" id="XP_066082993.1">
    <property type="nucleotide sequence ID" value="XM_066226896.1"/>
</dbReference>
<dbReference type="InterPro" id="IPR032675">
    <property type="entry name" value="LRR_dom_sf"/>
</dbReference>
<proteinExistence type="predicted"/>
<evidence type="ECO:0000313" key="2">
    <source>
        <dbReference type="EMBL" id="WWD05026.1"/>
    </source>
</evidence>
<name>A0AAX4KFB2_9TREE</name>
<evidence type="ECO:0000313" key="3">
    <source>
        <dbReference type="Proteomes" id="UP001358614"/>
    </source>
</evidence>
<dbReference type="Gene3D" id="3.80.10.10">
    <property type="entry name" value="Ribonuclease Inhibitor"/>
    <property type="match status" value="2"/>
</dbReference>
<dbReference type="Proteomes" id="UP001358614">
    <property type="component" value="Chromosome 1"/>
</dbReference>
<sequence>MPPKRSLPTGKPTNSPFESKRSRPSNTSTTPRKRTKVQRSIWNSKDDWDTLISESQLSTSSISIRPPRLRELPTLVKCCTESIARGFKRLWDVSGDETGAEFKAAWGYLPSHLKEGIRDSAFRYWGGFLTVKILAEVFLIPPHLYLPGELLPSIFSAEHVKSLIPLPELRDQFTSLSLKHASKASDLGISAIIYNLPNLESINLKGCSLAGDKTIKQILGQCSGLKRLNMKGTKITEGDVKSLLDRFGKGLEVFKVDSIYFENINDTFSSQPYPSLTHLSLPGDFLNSPSKDYRHRSKILSQSFGGYPQPRQTNPEHVIQWYTFFEHFPRLTHLYLPGLLIPEDTLINLSPGLIKLDLGAGGPPVPVEVLNHLLETQTNTLRSLKLGHIKSAKLLATGIPDSAAFTGLGEILSRCERLEEFSMKVDPGGSKDPMCDACMGRYSDLVFRDGLRANWRKSLKKLSLIIPQSIDSSIFFPSGPDRQQGNGSLIASPLEQVELPSAIINDTHTFALALQGFPKLRSLDLSGTTITDEDMEIILQGCKLLSRIDLTSCRGINVRHRRNIFRAYEHN</sequence>
<evidence type="ECO:0008006" key="4">
    <source>
        <dbReference type="Google" id="ProtNLM"/>
    </source>
</evidence>
<dbReference type="AlphaFoldDB" id="A0AAX4KFB2"/>
<dbReference type="GO" id="GO:0031146">
    <property type="term" value="P:SCF-dependent proteasomal ubiquitin-dependent protein catabolic process"/>
    <property type="evidence" value="ECO:0007669"/>
    <property type="project" value="TreeGrafter"/>
</dbReference>
<gene>
    <name evidence="2" type="ORF">V865_003097</name>
</gene>
<dbReference type="PANTHER" id="PTHR13318:SF190">
    <property type="entry name" value="PARTNER OF PAIRED, ISOFORM B"/>
    <property type="match status" value="1"/>
</dbReference>
<dbReference type="SUPFAM" id="SSF52047">
    <property type="entry name" value="RNI-like"/>
    <property type="match status" value="1"/>
</dbReference>
<organism evidence="2 3">
    <name type="scientific">Kwoniella europaea PYCC6329</name>
    <dbReference type="NCBI Taxonomy" id="1423913"/>
    <lineage>
        <taxon>Eukaryota</taxon>
        <taxon>Fungi</taxon>
        <taxon>Dikarya</taxon>
        <taxon>Basidiomycota</taxon>
        <taxon>Agaricomycotina</taxon>
        <taxon>Tremellomycetes</taxon>
        <taxon>Tremellales</taxon>
        <taxon>Cryptococcaceae</taxon>
        <taxon>Kwoniella</taxon>
    </lineage>
</organism>
<accession>A0AAX4KFB2</accession>
<dbReference type="GO" id="GO:0019005">
    <property type="term" value="C:SCF ubiquitin ligase complex"/>
    <property type="evidence" value="ECO:0007669"/>
    <property type="project" value="TreeGrafter"/>
</dbReference>
<protein>
    <recommendedName>
        <fullName evidence="4">F-box domain-containing protein</fullName>
    </recommendedName>
</protein>
<reference evidence="2 3" key="1">
    <citation type="submission" date="2024-01" db="EMBL/GenBank/DDBJ databases">
        <title>Comparative genomics of Cryptococcus and Kwoniella reveals pathogenesis evolution and contrasting modes of karyotype evolution via chromosome fusion or intercentromeric recombination.</title>
        <authorList>
            <person name="Coelho M.A."/>
            <person name="David-Palma M."/>
            <person name="Shea T."/>
            <person name="Bowers K."/>
            <person name="McGinley-Smith S."/>
            <person name="Mohammad A.W."/>
            <person name="Gnirke A."/>
            <person name="Yurkov A.M."/>
            <person name="Nowrousian M."/>
            <person name="Sun S."/>
            <person name="Cuomo C.A."/>
            <person name="Heitman J."/>
        </authorList>
    </citation>
    <scope>NUCLEOTIDE SEQUENCE [LARGE SCALE GENOMIC DNA]</scope>
    <source>
        <strain evidence="2 3">PYCC6329</strain>
    </source>
</reference>
<dbReference type="PANTHER" id="PTHR13318">
    <property type="entry name" value="PARTNER OF PAIRED, ISOFORM B-RELATED"/>
    <property type="match status" value="1"/>
</dbReference>
<dbReference type="KEGG" id="ker:91101901"/>
<dbReference type="SMART" id="SM00367">
    <property type="entry name" value="LRR_CC"/>
    <property type="match status" value="3"/>
</dbReference>
<keyword evidence="3" id="KW-1185">Reference proteome</keyword>
<dbReference type="InterPro" id="IPR006553">
    <property type="entry name" value="Leu-rich_rpt_Cys-con_subtyp"/>
</dbReference>
<dbReference type="EMBL" id="CP144089">
    <property type="protein sequence ID" value="WWD05026.1"/>
    <property type="molecule type" value="Genomic_DNA"/>
</dbReference>
<feature type="region of interest" description="Disordered" evidence="1">
    <location>
        <begin position="1"/>
        <end position="39"/>
    </location>
</feature>